<evidence type="ECO:0000256" key="1">
    <source>
        <dbReference type="SAM" id="SignalP"/>
    </source>
</evidence>
<keyword evidence="3" id="KW-1185">Reference proteome</keyword>
<name>A0A8H4PF91_9HYPO</name>
<organism evidence="2 3">
    <name type="scientific">Fusarium albosuccineum</name>
    <dbReference type="NCBI Taxonomy" id="1237068"/>
    <lineage>
        <taxon>Eukaryota</taxon>
        <taxon>Fungi</taxon>
        <taxon>Dikarya</taxon>
        <taxon>Ascomycota</taxon>
        <taxon>Pezizomycotina</taxon>
        <taxon>Sordariomycetes</taxon>
        <taxon>Hypocreomycetidae</taxon>
        <taxon>Hypocreales</taxon>
        <taxon>Nectriaceae</taxon>
        <taxon>Fusarium</taxon>
        <taxon>Fusarium decemcellulare species complex</taxon>
    </lineage>
</organism>
<keyword evidence="1" id="KW-0732">Signal</keyword>
<comment type="caution">
    <text evidence="2">The sequence shown here is derived from an EMBL/GenBank/DDBJ whole genome shotgun (WGS) entry which is preliminary data.</text>
</comment>
<proteinExistence type="predicted"/>
<evidence type="ECO:0000313" key="2">
    <source>
        <dbReference type="EMBL" id="KAF4458357.1"/>
    </source>
</evidence>
<dbReference type="OrthoDB" id="4811646at2759"/>
<gene>
    <name evidence="2" type="ORF">FALBO_14911</name>
</gene>
<dbReference type="Proteomes" id="UP000554235">
    <property type="component" value="Unassembled WGS sequence"/>
</dbReference>
<reference evidence="2 3" key="1">
    <citation type="submission" date="2020-01" db="EMBL/GenBank/DDBJ databases">
        <title>Identification and distribution of gene clusters putatively required for synthesis of sphingolipid metabolism inhibitors in phylogenetically diverse species of the filamentous fungus Fusarium.</title>
        <authorList>
            <person name="Kim H.-S."/>
            <person name="Busman M."/>
            <person name="Brown D.W."/>
            <person name="Divon H."/>
            <person name="Uhlig S."/>
            <person name="Proctor R.H."/>
        </authorList>
    </citation>
    <scope>NUCLEOTIDE SEQUENCE [LARGE SCALE GENOMIC DNA]</scope>
    <source>
        <strain evidence="2 3">NRRL 20459</strain>
    </source>
</reference>
<dbReference type="AlphaFoldDB" id="A0A8H4PF91"/>
<accession>A0A8H4PF91</accession>
<protein>
    <submittedName>
        <fullName evidence="2">Uncharacterized protein</fullName>
    </submittedName>
</protein>
<sequence>MKSLYILLSLASASMGVDIREAALDECCYLYDLGGNTQLFRTSELSAHVLGTPGSWCIAEINRDANDPNNCEAATAEVIAGYCELNVPAKPVACP</sequence>
<dbReference type="EMBL" id="JAADYS010002489">
    <property type="protein sequence ID" value="KAF4458357.1"/>
    <property type="molecule type" value="Genomic_DNA"/>
</dbReference>
<evidence type="ECO:0000313" key="3">
    <source>
        <dbReference type="Proteomes" id="UP000554235"/>
    </source>
</evidence>
<feature type="signal peptide" evidence="1">
    <location>
        <begin position="1"/>
        <end position="16"/>
    </location>
</feature>
<feature type="chain" id="PRO_5035002750" evidence="1">
    <location>
        <begin position="17"/>
        <end position="95"/>
    </location>
</feature>